<dbReference type="EMBL" id="LAZR01026343">
    <property type="protein sequence ID" value="KKL69041.1"/>
    <property type="molecule type" value="Genomic_DNA"/>
</dbReference>
<reference evidence="1" key="1">
    <citation type="journal article" date="2015" name="Nature">
        <title>Complex archaea that bridge the gap between prokaryotes and eukaryotes.</title>
        <authorList>
            <person name="Spang A."/>
            <person name="Saw J.H."/>
            <person name="Jorgensen S.L."/>
            <person name="Zaremba-Niedzwiedzka K."/>
            <person name="Martijn J."/>
            <person name="Lind A.E."/>
            <person name="van Eijk R."/>
            <person name="Schleper C."/>
            <person name="Guy L."/>
            <person name="Ettema T.J."/>
        </authorList>
    </citation>
    <scope>NUCLEOTIDE SEQUENCE</scope>
</reference>
<accession>A0A0F9ERX7</accession>
<name>A0A0F9ERX7_9ZZZZ</name>
<proteinExistence type="predicted"/>
<sequence length="152" mass="16329">MEFVTLAADHIPKMHHLIGKLMLVSDGGLVSVPVAAMEEWLRNGLEDESLFGAIALDPEPIAYLVCELIEDPRGQSIHIIHWYTEKSGIGTMLLKRIIEFGVCTCAIAVVGVISTKSGVEAARRAGATVVGLGMSLDLSTVQNSNAVDEEEK</sequence>
<protein>
    <submittedName>
        <fullName evidence="1">Uncharacterized protein</fullName>
    </submittedName>
</protein>
<dbReference type="AlphaFoldDB" id="A0A0F9ERX7"/>
<organism evidence="1">
    <name type="scientific">marine sediment metagenome</name>
    <dbReference type="NCBI Taxonomy" id="412755"/>
    <lineage>
        <taxon>unclassified sequences</taxon>
        <taxon>metagenomes</taxon>
        <taxon>ecological metagenomes</taxon>
    </lineage>
</organism>
<comment type="caution">
    <text evidence="1">The sequence shown here is derived from an EMBL/GenBank/DDBJ whole genome shotgun (WGS) entry which is preliminary data.</text>
</comment>
<dbReference type="SUPFAM" id="SSF55729">
    <property type="entry name" value="Acyl-CoA N-acyltransferases (Nat)"/>
    <property type="match status" value="1"/>
</dbReference>
<evidence type="ECO:0000313" key="1">
    <source>
        <dbReference type="EMBL" id="KKL69041.1"/>
    </source>
</evidence>
<dbReference type="InterPro" id="IPR016181">
    <property type="entry name" value="Acyl_CoA_acyltransferase"/>
</dbReference>
<gene>
    <name evidence="1" type="ORF">LCGC14_2118930</name>
</gene>